<organism evidence="2 3">
    <name type="scientific">Clostridium felsineum</name>
    <dbReference type="NCBI Taxonomy" id="36839"/>
    <lineage>
        <taxon>Bacteria</taxon>
        <taxon>Bacillati</taxon>
        <taxon>Bacillota</taxon>
        <taxon>Clostridia</taxon>
        <taxon>Eubacteriales</taxon>
        <taxon>Clostridiaceae</taxon>
        <taxon>Clostridium</taxon>
    </lineage>
</organism>
<dbReference type="AlphaFoldDB" id="A0A1S8LBJ9"/>
<name>A0A1S8LBJ9_9CLOT</name>
<dbReference type="EC" id="3.1.26.11" evidence="2"/>
<keyword evidence="2" id="KW-0378">Hydrolase</keyword>
<proteinExistence type="predicted"/>
<reference evidence="2 3" key="1">
    <citation type="submission" date="2022-04" db="EMBL/GenBank/DDBJ databases">
        <title>Genome sequence of C. roseum typestrain.</title>
        <authorList>
            <person name="Poehlein A."/>
            <person name="Schoch T."/>
            <person name="Duerre P."/>
            <person name="Daniel R."/>
        </authorList>
    </citation>
    <scope>NUCLEOTIDE SEQUENCE [LARGE SCALE GENOMIC DNA]</scope>
    <source>
        <strain evidence="2 3">DSM 7320</strain>
    </source>
</reference>
<dbReference type="SUPFAM" id="SSF56281">
    <property type="entry name" value="Metallo-hydrolase/oxidoreductase"/>
    <property type="match status" value="1"/>
</dbReference>
<dbReference type="PANTHER" id="PTHR46018">
    <property type="entry name" value="ZINC PHOSPHODIESTERASE ELAC PROTEIN 1"/>
    <property type="match status" value="1"/>
</dbReference>
<dbReference type="EMBL" id="CP096983">
    <property type="protein sequence ID" value="URZ11176.1"/>
    <property type="molecule type" value="Genomic_DNA"/>
</dbReference>
<evidence type="ECO:0000256" key="1">
    <source>
        <dbReference type="ARBA" id="ARBA00022759"/>
    </source>
</evidence>
<dbReference type="Proteomes" id="UP000190951">
    <property type="component" value="Chromosome"/>
</dbReference>
<keyword evidence="1" id="KW-0540">Nuclease</keyword>
<dbReference type="InterPro" id="IPR036866">
    <property type="entry name" value="RibonucZ/Hydroxyglut_hydro"/>
</dbReference>
<dbReference type="KEGG" id="crw:CROST_018930"/>
<dbReference type="Pfam" id="PF23023">
    <property type="entry name" value="Anti-Pycsar_Apyc1"/>
    <property type="match status" value="1"/>
</dbReference>
<sequence length="268" mass="31019">METVNILGTGSAMVTKCYNTCFTLSNGEEHFLVDTGGGNTVLSNLEKLNIDIGTIHNVFISHRHNDHITGIIWIIRAVAQRIMNEKYDGNLIIYCHKQNVEVINTISNLLLAKKFTKYIGNRIKFCEIFDGSKFDILDWNVEFFDIKSTKQLQFGFTTVLNNGKKMTFLGDEPYRETVYRYANNSDYIFHEAFCLYSEKDVFKPYEKHHATVKDACENAEKLNVKNIILYHTEDKNIEKRKELYSLEGSRFFKGNIIVPDDLDIIELK</sequence>
<keyword evidence="3" id="KW-1185">Reference proteome</keyword>
<dbReference type="GO" id="GO:0042781">
    <property type="term" value="F:3'-tRNA processing endoribonuclease activity"/>
    <property type="evidence" value="ECO:0007669"/>
    <property type="project" value="UniProtKB-EC"/>
</dbReference>
<evidence type="ECO:0000313" key="2">
    <source>
        <dbReference type="EMBL" id="URZ11176.1"/>
    </source>
</evidence>
<dbReference type="PANTHER" id="PTHR46018:SF2">
    <property type="entry name" value="ZINC PHOSPHODIESTERASE ELAC PROTEIN 1"/>
    <property type="match status" value="1"/>
</dbReference>
<keyword evidence="1" id="KW-0255">Endonuclease</keyword>
<protein>
    <submittedName>
        <fullName evidence="2">Ribonuclease BN</fullName>
        <ecNumber evidence="2">3.1.26.11</ecNumber>
    </submittedName>
</protein>
<evidence type="ECO:0000313" key="3">
    <source>
        <dbReference type="Proteomes" id="UP000190951"/>
    </source>
</evidence>
<dbReference type="STRING" id="84029.CROST_13890"/>
<accession>A0A1S8LBJ9</accession>
<dbReference type="Gene3D" id="3.60.15.10">
    <property type="entry name" value="Ribonuclease Z/Hydroxyacylglutathione hydrolase-like"/>
    <property type="match status" value="1"/>
</dbReference>
<gene>
    <name evidence="2" type="primary">rbn_1</name>
    <name evidence="2" type="ORF">CROST_018930</name>
</gene>
<dbReference type="RefSeq" id="WP_077836175.1">
    <property type="nucleotide sequence ID" value="NZ_CP096983.1"/>
</dbReference>